<dbReference type="SUPFAM" id="SSF50129">
    <property type="entry name" value="GroES-like"/>
    <property type="match status" value="1"/>
</dbReference>
<dbReference type="Gene3D" id="3.90.180.10">
    <property type="entry name" value="Medium-chain alcohol dehydrogenases, catalytic domain"/>
    <property type="match status" value="1"/>
</dbReference>
<dbReference type="GO" id="GO:0043168">
    <property type="term" value="F:anion binding"/>
    <property type="evidence" value="ECO:0007669"/>
    <property type="project" value="UniProtKB-ARBA"/>
</dbReference>
<sequence>MKAIVYTKYGPPDVLQLGEVAKPTPKDNEVLIKIYATVVGPADCAFRKGDPFIARFFTGLIRPKKTTPGAELAGEIEAVGKDVKRFKEGDQVFGSAVNGGGTYAEYISLPEEGALAIKPPNMTYEEAGAVCDGALTALPFLRDKANIQSGQKVLINGASGSVGTFAVQLAKYFGAEVTGVCSTTNLELVKSLGADKVIDYTKEDFTKTGQTYDIIFDTVGKSSFSGCKSSLKQKGIYLAGAGGPQVFVQMLRTSMIGSKKVLAGWAPGRKEDLIFLKELVEAGKIKPVIDRRYQLEQIAEAHRYVDKGHKKGNVVITVEHNKK</sequence>
<dbReference type="PANTHER" id="PTHR44013:SF1">
    <property type="entry name" value="ZINC-TYPE ALCOHOL DEHYDROGENASE-LIKE PROTEIN C16A3.02C"/>
    <property type="match status" value="1"/>
</dbReference>
<dbReference type="GO" id="GO:0043957">
    <property type="term" value="F:acryloyl-CoA reductase (NADPH) activity"/>
    <property type="evidence" value="ECO:0007669"/>
    <property type="project" value="UniProtKB-EC"/>
</dbReference>
<dbReference type="InterPro" id="IPR052733">
    <property type="entry name" value="Chloroplast_QOR"/>
</dbReference>
<dbReference type="SMART" id="SM00829">
    <property type="entry name" value="PKS_ER"/>
    <property type="match status" value="1"/>
</dbReference>
<dbReference type="Gene3D" id="3.40.50.720">
    <property type="entry name" value="NAD(P)-binding Rossmann-like Domain"/>
    <property type="match status" value="1"/>
</dbReference>
<dbReference type="GO" id="GO:0044281">
    <property type="term" value="P:small molecule metabolic process"/>
    <property type="evidence" value="ECO:0007669"/>
    <property type="project" value="UniProtKB-ARBA"/>
</dbReference>
<dbReference type="AlphaFoldDB" id="A0A7G9Z211"/>
<dbReference type="Pfam" id="PF08240">
    <property type="entry name" value="ADH_N"/>
    <property type="match status" value="1"/>
</dbReference>
<reference evidence="2" key="1">
    <citation type="submission" date="2020-06" db="EMBL/GenBank/DDBJ databases">
        <title>Unique genomic features of the anaerobic methanotrophic archaea.</title>
        <authorList>
            <person name="Chadwick G.L."/>
            <person name="Skennerton C.T."/>
            <person name="Laso-Perez R."/>
            <person name="Leu A.O."/>
            <person name="Speth D.R."/>
            <person name="Yu H."/>
            <person name="Morgan-Lang C."/>
            <person name="Hatzenpichler R."/>
            <person name="Goudeau D."/>
            <person name="Malmstrom R."/>
            <person name="Brazelton W.J."/>
            <person name="Woyke T."/>
            <person name="Hallam S.J."/>
            <person name="Tyson G.W."/>
            <person name="Wegener G."/>
            <person name="Boetius A."/>
            <person name="Orphan V."/>
        </authorList>
    </citation>
    <scope>NUCLEOTIDE SEQUENCE</scope>
</reference>
<dbReference type="SUPFAM" id="SSF51735">
    <property type="entry name" value="NAD(P)-binding Rossmann-fold domains"/>
    <property type="match status" value="1"/>
</dbReference>
<dbReference type="EC" id="1.3.1.84" evidence="2"/>
<name>A0A7G9Z211_9EURY</name>
<dbReference type="GO" id="GO:0030554">
    <property type="term" value="F:adenyl nucleotide binding"/>
    <property type="evidence" value="ECO:0007669"/>
    <property type="project" value="UniProtKB-ARBA"/>
</dbReference>
<proteinExistence type="predicted"/>
<organism evidence="2">
    <name type="scientific">Candidatus Methanophaga sp. ANME-1 ERB7</name>
    <dbReference type="NCBI Taxonomy" id="2759913"/>
    <lineage>
        <taxon>Archaea</taxon>
        <taxon>Methanobacteriati</taxon>
        <taxon>Methanobacteriota</taxon>
        <taxon>Stenosarchaea group</taxon>
        <taxon>Methanomicrobia</taxon>
        <taxon>Candidatus Methanophagales</taxon>
        <taxon>Candidatus Methanophagaceae</taxon>
        <taxon>Candidatus Methanophaga</taxon>
    </lineage>
</organism>
<evidence type="ECO:0000259" key="1">
    <source>
        <dbReference type="SMART" id="SM00829"/>
    </source>
</evidence>
<gene>
    <name evidence="2" type="ORF">FGBIHFOD_00035</name>
</gene>
<accession>A0A7G9Z211</accession>
<keyword evidence="2" id="KW-0560">Oxidoreductase</keyword>
<feature type="domain" description="Enoyl reductase (ER)" evidence="1">
    <location>
        <begin position="10"/>
        <end position="316"/>
    </location>
</feature>
<dbReference type="GO" id="GO:0016616">
    <property type="term" value="F:oxidoreductase activity, acting on the CH-OH group of donors, NAD or NADP as acceptor"/>
    <property type="evidence" value="ECO:0007669"/>
    <property type="project" value="UniProtKB-ARBA"/>
</dbReference>
<dbReference type="InterPro" id="IPR036291">
    <property type="entry name" value="NAD(P)-bd_dom_sf"/>
</dbReference>
<dbReference type="PANTHER" id="PTHR44013">
    <property type="entry name" value="ZINC-TYPE ALCOHOL DEHYDROGENASE-LIKE PROTEIN C16A3.02C"/>
    <property type="match status" value="1"/>
</dbReference>
<protein>
    <submittedName>
        <fullName evidence="2">Acryloyl-coenzyme A reductase</fullName>
        <ecNumber evidence="2">1.3.1.84</ecNumber>
    </submittedName>
</protein>
<dbReference type="CDD" id="cd08267">
    <property type="entry name" value="MDR1"/>
    <property type="match status" value="1"/>
</dbReference>
<dbReference type="InterPro" id="IPR013154">
    <property type="entry name" value="ADH-like_N"/>
</dbReference>
<dbReference type="EMBL" id="MT631574">
    <property type="protein sequence ID" value="QNO54295.1"/>
    <property type="molecule type" value="Genomic_DNA"/>
</dbReference>
<dbReference type="InterPro" id="IPR020843">
    <property type="entry name" value="ER"/>
</dbReference>
<evidence type="ECO:0000313" key="2">
    <source>
        <dbReference type="EMBL" id="QNO54295.1"/>
    </source>
</evidence>
<dbReference type="InterPro" id="IPR011032">
    <property type="entry name" value="GroES-like_sf"/>
</dbReference>
<dbReference type="Pfam" id="PF13602">
    <property type="entry name" value="ADH_zinc_N_2"/>
    <property type="match status" value="1"/>
</dbReference>